<protein>
    <submittedName>
        <fullName evidence="2">Uncharacterized protein</fullName>
    </submittedName>
</protein>
<dbReference type="AlphaFoldDB" id="A0A8J4TT27"/>
<proteinExistence type="predicted"/>
<evidence type="ECO:0000313" key="3">
    <source>
        <dbReference type="Proteomes" id="UP000727407"/>
    </source>
</evidence>
<accession>A0A8J4TT27</accession>
<evidence type="ECO:0000313" key="2">
    <source>
        <dbReference type="EMBL" id="KAF5882933.1"/>
    </source>
</evidence>
<comment type="caution">
    <text evidence="2">The sequence shown here is derived from an EMBL/GenBank/DDBJ whole genome shotgun (WGS) entry which is preliminary data.</text>
</comment>
<feature type="region of interest" description="Disordered" evidence="1">
    <location>
        <begin position="13"/>
        <end position="52"/>
    </location>
</feature>
<keyword evidence="3" id="KW-1185">Reference proteome</keyword>
<feature type="non-terminal residue" evidence="2">
    <location>
        <position position="1"/>
    </location>
</feature>
<feature type="non-terminal residue" evidence="2">
    <location>
        <position position="97"/>
    </location>
</feature>
<dbReference type="EMBL" id="QNUK01001375">
    <property type="protein sequence ID" value="KAF5882933.1"/>
    <property type="molecule type" value="Genomic_DNA"/>
</dbReference>
<evidence type="ECO:0000256" key="1">
    <source>
        <dbReference type="SAM" id="MobiDB-lite"/>
    </source>
</evidence>
<gene>
    <name evidence="2" type="ORF">DAT39_023008</name>
</gene>
<reference evidence="2" key="1">
    <citation type="submission" date="2020-07" db="EMBL/GenBank/DDBJ databases">
        <title>Clarias magur genome sequencing, assembly and annotation.</title>
        <authorList>
            <person name="Kushwaha B."/>
            <person name="Kumar R."/>
            <person name="Das P."/>
            <person name="Joshi C.G."/>
            <person name="Kumar D."/>
            <person name="Nagpure N.S."/>
            <person name="Pandey M."/>
            <person name="Agarwal S."/>
            <person name="Srivastava S."/>
            <person name="Singh M."/>
            <person name="Sahoo L."/>
            <person name="Jayasankar P."/>
            <person name="Meher P.K."/>
            <person name="Koringa P.G."/>
            <person name="Iquebal M.A."/>
            <person name="Das S.P."/>
            <person name="Bit A."/>
            <person name="Patnaik S."/>
            <person name="Patel N."/>
            <person name="Shah T.M."/>
            <person name="Hinsu A."/>
            <person name="Jena J.K."/>
        </authorList>
    </citation>
    <scope>NUCLEOTIDE SEQUENCE</scope>
    <source>
        <strain evidence="2">CIFAMagur01</strain>
        <tissue evidence="2">Testis</tissue>
    </source>
</reference>
<organism evidence="2 3">
    <name type="scientific">Clarias magur</name>
    <name type="common">Asian catfish</name>
    <name type="synonym">Macropteronotus magur</name>
    <dbReference type="NCBI Taxonomy" id="1594786"/>
    <lineage>
        <taxon>Eukaryota</taxon>
        <taxon>Metazoa</taxon>
        <taxon>Chordata</taxon>
        <taxon>Craniata</taxon>
        <taxon>Vertebrata</taxon>
        <taxon>Euteleostomi</taxon>
        <taxon>Actinopterygii</taxon>
        <taxon>Neopterygii</taxon>
        <taxon>Teleostei</taxon>
        <taxon>Ostariophysi</taxon>
        <taxon>Siluriformes</taxon>
        <taxon>Clariidae</taxon>
        <taxon>Clarias</taxon>
    </lineage>
</organism>
<dbReference type="Proteomes" id="UP000727407">
    <property type="component" value="Unassembled WGS sequence"/>
</dbReference>
<feature type="compositionally biased region" description="Basic and acidic residues" evidence="1">
    <location>
        <begin position="35"/>
        <end position="46"/>
    </location>
</feature>
<sequence>VRALQQYLHLPVGGRKFSGGRADRPGSGDGGPGCEADRGARTETHRGSKHTLPCGSCDRNRAAEEAIGWGEERDFQTQWSACGHPAVRRRQDHFWKI</sequence>
<name>A0A8J4TT27_CLAMG</name>